<dbReference type="Gene3D" id="2.60.40.10">
    <property type="entry name" value="Immunoglobulins"/>
    <property type="match status" value="6"/>
</dbReference>
<dbReference type="FunFam" id="2.60.40.10:FF:000107">
    <property type="entry name" value="Myosin, light chain kinase a"/>
    <property type="match status" value="1"/>
</dbReference>
<keyword evidence="6" id="KW-1185">Reference proteome</keyword>
<feature type="domain" description="Ig-like" evidence="4">
    <location>
        <begin position="464"/>
        <end position="553"/>
    </location>
</feature>
<proteinExistence type="predicted"/>
<evidence type="ECO:0000259" key="4">
    <source>
        <dbReference type="PROSITE" id="PS50835"/>
    </source>
</evidence>
<dbReference type="SUPFAM" id="SSF48726">
    <property type="entry name" value="Immunoglobulin"/>
    <property type="match status" value="6"/>
</dbReference>
<dbReference type="STRING" id="41447.ENSSDUP00000005999"/>
<dbReference type="CDD" id="cd00096">
    <property type="entry name" value="Ig"/>
    <property type="match status" value="3"/>
</dbReference>
<dbReference type="SMART" id="SM00406">
    <property type="entry name" value="IGv"/>
    <property type="match status" value="4"/>
</dbReference>
<dbReference type="InterPro" id="IPR003599">
    <property type="entry name" value="Ig_sub"/>
</dbReference>
<name>A0A3B4TIF6_SERDU</name>
<dbReference type="Pfam" id="PF07679">
    <property type="entry name" value="I-set"/>
    <property type="match status" value="6"/>
</dbReference>
<dbReference type="InterPro" id="IPR013106">
    <property type="entry name" value="Ig_V-set"/>
</dbReference>
<dbReference type="SMART" id="SM00408">
    <property type="entry name" value="IGc2"/>
    <property type="match status" value="6"/>
</dbReference>
<feature type="domain" description="Ig-like" evidence="4">
    <location>
        <begin position="185"/>
        <end position="274"/>
    </location>
</feature>
<dbReference type="Proteomes" id="UP000261420">
    <property type="component" value="Unplaced"/>
</dbReference>
<reference evidence="5" key="2">
    <citation type="submission" date="2025-09" db="UniProtKB">
        <authorList>
            <consortium name="Ensembl"/>
        </authorList>
    </citation>
    <scope>IDENTIFICATION</scope>
</reference>
<sequence>MLEPPVFVKRLEAATVWKQGSTSRLQCTIKGSPELHTTWFFNNSELSAGGRYSISLKNGVATLEIHEVMLSDSGNYTCEVLNESGCESLFIIEPNLQIESATAVLGNTVKLQGTLKGSAPITVKWMKDSELLRDDDPNLKMKYENNITSISFSSVEIKHSGKYTCVAENEAGQQKCEAVLTVQEPARILEKAASISVTTGDSATLECTISGSPELKVKWFKDGKEMISGRKYKMTVKENTATLKILTAEKGDTAEYKMEVSNKVGKDQSTCSVTVIVPPSFTKALKKVDGRIGSNITLECRVSGSQPMVVSWYKDNREIHSDDKYKLDFSGSTASVLITGLDQSDGGVYTCQASNDAGEKETSGTLSIKEPPVFTVKPESQDASPGSNIVMKSTFTGSAPLAVKWFREEKEVFTGGKCFIKKDSSSSSLELHSVKPSDSAKYTCQVSNDAGRVDCTALLFVKAPTFTMKLEPSQLLRTGQPLNLSCKVQGTPVISIRWFKNGSEIISDHRHTMSFDSSIATLEVENCSVEDGGDYVCEASSEAGRDQCSSSVTVKGWFSLLHTVGTKPGPQCSLTCLLLPTFTRECERLDSCLSPQRPGVILRRETI</sequence>
<reference evidence="5" key="1">
    <citation type="submission" date="2025-08" db="UniProtKB">
        <authorList>
            <consortium name="Ensembl"/>
        </authorList>
    </citation>
    <scope>IDENTIFICATION</scope>
</reference>
<dbReference type="InterPro" id="IPR013783">
    <property type="entry name" value="Ig-like_fold"/>
</dbReference>
<organism evidence="5 6">
    <name type="scientific">Seriola dumerili</name>
    <name type="common">Greater amberjack</name>
    <name type="synonym">Caranx dumerili</name>
    <dbReference type="NCBI Taxonomy" id="41447"/>
    <lineage>
        <taxon>Eukaryota</taxon>
        <taxon>Metazoa</taxon>
        <taxon>Chordata</taxon>
        <taxon>Craniata</taxon>
        <taxon>Vertebrata</taxon>
        <taxon>Euteleostomi</taxon>
        <taxon>Actinopterygii</taxon>
        <taxon>Neopterygii</taxon>
        <taxon>Teleostei</taxon>
        <taxon>Neoteleostei</taxon>
        <taxon>Acanthomorphata</taxon>
        <taxon>Carangaria</taxon>
        <taxon>Carangiformes</taxon>
        <taxon>Carangidae</taxon>
        <taxon>Seriola</taxon>
    </lineage>
</organism>
<dbReference type="PANTHER" id="PTHR45080:SF8">
    <property type="entry name" value="IG-LIKE DOMAIN-CONTAINING PROTEIN"/>
    <property type="match status" value="1"/>
</dbReference>
<dbReference type="InterPro" id="IPR003598">
    <property type="entry name" value="Ig_sub2"/>
</dbReference>
<dbReference type="Ensembl" id="ENSSDUT00000006123.1">
    <property type="protein sequence ID" value="ENSSDUP00000005999.1"/>
    <property type="gene ID" value="ENSSDUG00000004413.1"/>
</dbReference>
<accession>A0A3B4TIF6</accession>
<feature type="domain" description="Ig-like" evidence="4">
    <location>
        <begin position="4"/>
        <end position="84"/>
    </location>
</feature>
<dbReference type="InterPro" id="IPR036179">
    <property type="entry name" value="Ig-like_dom_sf"/>
</dbReference>
<dbReference type="GO" id="GO:0003007">
    <property type="term" value="P:heart morphogenesis"/>
    <property type="evidence" value="ECO:0007669"/>
    <property type="project" value="UniProtKB-ARBA"/>
</dbReference>
<dbReference type="GO" id="GO:0055013">
    <property type="term" value="P:cardiac muscle cell development"/>
    <property type="evidence" value="ECO:0007669"/>
    <property type="project" value="UniProtKB-ARBA"/>
</dbReference>
<keyword evidence="2" id="KW-1015">Disulfide bond</keyword>
<dbReference type="PANTHER" id="PTHR45080">
    <property type="entry name" value="CONTACTIN 5"/>
    <property type="match status" value="1"/>
</dbReference>
<dbReference type="OMA" id="NDDYQET"/>
<protein>
    <recommendedName>
        <fullName evidence="4">Ig-like domain-containing protein</fullName>
    </recommendedName>
</protein>
<evidence type="ECO:0000256" key="2">
    <source>
        <dbReference type="ARBA" id="ARBA00023157"/>
    </source>
</evidence>
<dbReference type="AlphaFoldDB" id="A0A3B4TIF6"/>
<dbReference type="GO" id="GO:0005886">
    <property type="term" value="C:plasma membrane"/>
    <property type="evidence" value="ECO:0007669"/>
    <property type="project" value="TreeGrafter"/>
</dbReference>
<dbReference type="PROSITE" id="PS50835">
    <property type="entry name" value="IG_LIKE"/>
    <property type="match status" value="6"/>
</dbReference>
<dbReference type="SMART" id="SM00409">
    <property type="entry name" value="IG"/>
    <property type="match status" value="6"/>
</dbReference>
<evidence type="ECO:0000256" key="3">
    <source>
        <dbReference type="ARBA" id="ARBA00023319"/>
    </source>
</evidence>
<evidence type="ECO:0000313" key="5">
    <source>
        <dbReference type="Ensembl" id="ENSSDUP00000005999.1"/>
    </source>
</evidence>
<keyword evidence="1" id="KW-0732">Signal</keyword>
<dbReference type="GeneTree" id="ENSGT01110000267173"/>
<evidence type="ECO:0000313" key="6">
    <source>
        <dbReference type="Proteomes" id="UP000261420"/>
    </source>
</evidence>
<keyword evidence="3" id="KW-0393">Immunoglobulin domain</keyword>
<dbReference type="InterPro" id="IPR013098">
    <property type="entry name" value="Ig_I-set"/>
</dbReference>
<feature type="domain" description="Ig-like" evidence="4">
    <location>
        <begin position="94"/>
        <end position="181"/>
    </location>
</feature>
<feature type="domain" description="Ig-like" evidence="4">
    <location>
        <begin position="372"/>
        <end position="460"/>
    </location>
</feature>
<dbReference type="InterPro" id="IPR007110">
    <property type="entry name" value="Ig-like_dom"/>
</dbReference>
<dbReference type="InterPro" id="IPR050958">
    <property type="entry name" value="Cell_Adh-Cytoskel_Orgn"/>
</dbReference>
<dbReference type="FunFam" id="2.60.40.10:FF:000022">
    <property type="entry name" value="Cardiac titin"/>
    <property type="match status" value="5"/>
</dbReference>
<feature type="domain" description="Ig-like" evidence="4">
    <location>
        <begin position="279"/>
        <end position="367"/>
    </location>
</feature>
<evidence type="ECO:0000256" key="1">
    <source>
        <dbReference type="ARBA" id="ARBA00022729"/>
    </source>
</evidence>
<dbReference type="GO" id="GO:0007156">
    <property type="term" value="P:homophilic cell adhesion via plasma membrane adhesion molecules"/>
    <property type="evidence" value="ECO:0007669"/>
    <property type="project" value="TreeGrafter"/>
</dbReference>